<accession>F9CWS8</accession>
<dbReference type="EMBL" id="AFPU01000001">
    <property type="protein sequence ID" value="EGP93730.1"/>
    <property type="molecule type" value="Genomic_DNA"/>
</dbReference>
<dbReference type="OrthoDB" id="3325at2157"/>
<dbReference type="Proteomes" id="UP000004440">
    <property type="component" value="Unassembled WGS sequence"/>
</dbReference>
<feature type="region of interest" description="Disordered" evidence="2">
    <location>
        <begin position="55"/>
        <end position="100"/>
    </location>
</feature>
<evidence type="ECO:0000256" key="2">
    <source>
        <dbReference type="SAM" id="MobiDB-lite"/>
    </source>
</evidence>
<protein>
    <submittedName>
        <fullName evidence="3">Uncharacterized protein</fullName>
    </submittedName>
</protein>
<evidence type="ECO:0000313" key="3">
    <source>
        <dbReference type="EMBL" id="EGP93730.1"/>
    </source>
</evidence>
<comment type="caution">
    <text evidence="3">The sequence shown here is derived from an EMBL/GenBank/DDBJ whole genome shotgun (WGS) entry which is preliminary data.</text>
</comment>
<evidence type="ECO:0000313" key="4">
    <source>
        <dbReference type="Proteomes" id="UP000004440"/>
    </source>
</evidence>
<reference evidence="3 4" key="1">
    <citation type="journal article" date="2011" name="J. Bacteriol.">
        <title>Genome Sequence of an Ammonia-Oxidizing Soil Archaeon, "Candidatus Nitrosoarchaeum koreensis" MY1.</title>
        <authorList>
            <person name="Kim B.K."/>
            <person name="Jung M.Y."/>
            <person name="Yu D.S."/>
            <person name="Park S.J."/>
            <person name="Oh T.K."/>
            <person name="Rhee S.K."/>
            <person name="Kim J.F."/>
        </authorList>
    </citation>
    <scope>NUCLEOTIDE SEQUENCE [LARGE SCALE GENOMIC DNA]</scope>
    <source>
        <strain evidence="3 4">MY1</strain>
    </source>
</reference>
<gene>
    <name evidence="3" type="ORF">MY1_0970</name>
</gene>
<proteinExistence type="predicted"/>
<organism evidence="3 4">
    <name type="scientific">Nitrosarchaeum koreense MY1</name>
    <dbReference type="NCBI Taxonomy" id="1001994"/>
    <lineage>
        <taxon>Archaea</taxon>
        <taxon>Nitrososphaerota</taxon>
        <taxon>Nitrososphaeria</taxon>
        <taxon>Nitrosopumilales</taxon>
        <taxon>Nitrosopumilaceae</taxon>
        <taxon>Nitrosarchaeum</taxon>
    </lineage>
</organism>
<keyword evidence="1" id="KW-0175">Coiled coil</keyword>
<dbReference type="STRING" id="1001994.MY1_0970"/>
<evidence type="ECO:0000256" key="1">
    <source>
        <dbReference type="SAM" id="Coils"/>
    </source>
</evidence>
<dbReference type="AlphaFoldDB" id="F9CWS8"/>
<sequence>MNKLIRRYNTVKDLKSNLEKEIDETEQSINEYSNVLGNKIRLNEEFSKDDPEFLELKSKLENNPADKKKTDTKTEDLKNNDKKKSEKKMVEKPKKQSKKNSEHWYNLDQIMVYNGIGLKGELELYFKAIDDLKSKLEMLQRTLSALNNIIEKGLKEDMACIAFHGSNGPLQISFLKTSDIRKNFSFKSIYSGIAISQESIIKIGI</sequence>
<feature type="coiled-coil region" evidence="1">
    <location>
        <begin position="1"/>
        <end position="35"/>
    </location>
</feature>
<feature type="coiled-coil region" evidence="1">
    <location>
        <begin position="122"/>
        <end position="156"/>
    </location>
</feature>
<keyword evidence="4" id="KW-1185">Reference proteome</keyword>
<dbReference type="RefSeq" id="WP_007550551.1">
    <property type="nucleotide sequence ID" value="NZ_AFPU01000001.1"/>
</dbReference>
<name>F9CWS8_9ARCH</name>